<dbReference type="PANTHER" id="PTHR30231">
    <property type="entry name" value="DNA POLYMERASE III SUBUNIT EPSILON"/>
    <property type="match status" value="1"/>
</dbReference>
<dbReference type="NCBIfam" id="TIGR00573">
    <property type="entry name" value="dnaq"/>
    <property type="match status" value="1"/>
</dbReference>
<feature type="domain" description="Exonuclease" evidence="5">
    <location>
        <begin position="365"/>
        <end position="536"/>
    </location>
</feature>
<dbReference type="RefSeq" id="WP_097053654.1">
    <property type="nucleotide sequence ID" value="NZ_OBMM01000009.1"/>
</dbReference>
<dbReference type="Pfam" id="PF10127">
    <property type="entry name" value="RlaP"/>
    <property type="match status" value="1"/>
</dbReference>
<accession>A0A285TY89</accession>
<dbReference type="SUPFAM" id="SSF53098">
    <property type="entry name" value="Ribonuclease H-like"/>
    <property type="match status" value="1"/>
</dbReference>
<protein>
    <recommendedName>
        <fullName evidence="1">DNA-directed DNA polymerase</fullName>
        <ecNumber evidence="1">2.7.7.7</ecNumber>
    </recommendedName>
</protein>
<gene>
    <name evidence="6" type="ORF">SAMN05428964_109100</name>
</gene>
<reference evidence="6 7" key="1">
    <citation type="submission" date="2017-08" db="EMBL/GenBank/DDBJ databases">
        <authorList>
            <person name="de Groot N.N."/>
        </authorList>
    </citation>
    <scope>NUCLEOTIDE SEQUENCE [LARGE SCALE GENOMIC DNA]</scope>
    <source>
        <strain evidence="6 7">USBA 78</strain>
    </source>
</reference>
<evidence type="ECO:0000256" key="4">
    <source>
        <dbReference type="SAM" id="Coils"/>
    </source>
</evidence>
<name>A0A285TY89_9PROT</name>
<dbReference type="GO" id="GO:0005829">
    <property type="term" value="C:cytosol"/>
    <property type="evidence" value="ECO:0007669"/>
    <property type="project" value="TreeGrafter"/>
</dbReference>
<dbReference type="PANTHER" id="PTHR30231:SF41">
    <property type="entry name" value="DNA POLYMERASE III SUBUNIT EPSILON"/>
    <property type="match status" value="1"/>
</dbReference>
<dbReference type="AlphaFoldDB" id="A0A285TY89"/>
<dbReference type="EMBL" id="OBMM01000009">
    <property type="protein sequence ID" value="SOC30552.1"/>
    <property type="molecule type" value="Genomic_DNA"/>
</dbReference>
<keyword evidence="4" id="KW-0175">Coiled coil</keyword>
<dbReference type="InterPro" id="IPR013520">
    <property type="entry name" value="Ribonucl_H"/>
</dbReference>
<dbReference type="InterPro" id="IPR006054">
    <property type="entry name" value="DnaQ"/>
</dbReference>
<feature type="coiled-coil region" evidence="4">
    <location>
        <begin position="289"/>
        <end position="316"/>
    </location>
</feature>
<comment type="catalytic activity">
    <reaction evidence="3">
        <text>DNA(n) + a 2'-deoxyribonucleoside 5'-triphosphate = DNA(n+1) + diphosphate</text>
        <dbReference type="Rhea" id="RHEA:22508"/>
        <dbReference type="Rhea" id="RHEA-COMP:17339"/>
        <dbReference type="Rhea" id="RHEA-COMP:17340"/>
        <dbReference type="ChEBI" id="CHEBI:33019"/>
        <dbReference type="ChEBI" id="CHEBI:61560"/>
        <dbReference type="ChEBI" id="CHEBI:173112"/>
        <dbReference type="EC" id="2.7.7.7"/>
    </reaction>
</comment>
<dbReference type="InterPro" id="IPR036397">
    <property type="entry name" value="RNaseH_sf"/>
</dbReference>
<dbReference type="Proteomes" id="UP000219068">
    <property type="component" value="Unassembled WGS sequence"/>
</dbReference>
<evidence type="ECO:0000259" key="5">
    <source>
        <dbReference type="SMART" id="SM00479"/>
    </source>
</evidence>
<organism evidence="6 7">
    <name type="scientific">Thalassospira xiamenensis</name>
    <dbReference type="NCBI Taxonomy" id="220697"/>
    <lineage>
        <taxon>Bacteria</taxon>
        <taxon>Pseudomonadati</taxon>
        <taxon>Pseudomonadota</taxon>
        <taxon>Alphaproteobacteria</taxon>
        <taxon>Rhodospirillales</taxon>
        <taxon>Thalassospiraceae</taxon>
        <taxon>Thalassospira</taxon>
    </lineage>
</organism>
<dbReference type="Gene3D" id="3.30.420.10">
    <property type="entry name" value="Ribonuclease H-like superfamily/Ribonuclease H"/>
    <property type="match status" value="1"/>
</dbReference>
<evidence type="ECO:0000256" key="1">
    <source>
        <dbReference type="ARBA" id="ARBA00012417"/>
    </source>
</evidence>
<dbReference type="GO" id="GO:0003677">
    <property type="term" value="F:DNA binding"/>
    <property type="evidence" value="ECO:0007669"/>
    <property type="project" value="InterPro"/>
</dbReference>
<evidence type="ECO:0000313" key="6">
    <source>
        <dbReference type="EMBL" id="SOC30552.1"/>
    </source>
</evidence>
<dbReference type="EC" id="2.7.7.7" evidence="1"/>
<dbReference type="SMART" id="SM00479">
    <property type="entry name" value="EXOIII"/>
    <property type="match status" value="1"/>
</dbReference>
<evidence type="ECO:0000256" key="3">
    <source>
        <dbReference type="ARBA" id="ARBA00049244"/>
    </source>
</evidence>
<proteinExistence type="predicted"/>
<sequence>MENAEQAKQCLIFKCRAGSHAYGMAKPSSDLDLRGVFAAPRKQVIAPTPSLEHFTGGAGTDEVYYELSKFMNLVSTQSPNVLDLLWVSNEDIILNTEAWSILLRSRDQLLSKQIKNSFGGYANGEFRRMVSRARWHTSPLPVEPPKQTSFVTIGHNINLPEQVVMGDLFNGCWKAVSCGQDLFLIYPAQSGNWFNADHSINVVNQKPEGEPAAILKFDRDKYEAAKKEHKSYWTWVKNRNEQRSSIEKEIGYDGKNAAHLIRILRTASEALRTGHVQVRRPDRKELLEIRNGEWSFDKVRDEVNRLEEELNQAARVSTLPERVAMERVSELTVEVYEAAWWQQRAATAVQVKGDDTQFVPPPRDRIVVLDVEGTGKSSGERRSVEIGLVEIITGVRTGRVFHSYLNPMTNSSYHAAQIHGLTDEFLSTQPTLEQVGREMLNFIGESPIIAHGAASDLSMLNYDLGKAGLPLLPQEQMYCSEKIARQIFPGVTLGLDSLCVTLGIDKSVRDVKGHGALLDASLLTDCVLKMMELPGYFEIRTPMHPKSKVAAKRKTTSPVEIEMAPCGTKVIIKHRECGSTVVDIPEYPLDTHEVYLTARALIIRPIAVEGEERHPAPHNPRGPSIVTMAKEQIVRIWTDKDGEKTDVQQQEPHFEIGGLRL</sequence>
<comment type="function">
    <text evidence="2">DNA polymerase III is a complex, multichain enzyme responsible for most of the replicative synthesis in bacteria. The epsilon subunit contain the editing function and is a proofreading 3'-5' exonuclease.</text>
</comment>
<dbReference type="Pfam" id="PF00929">
    <property type="entry name" value="RNase_T"/>
    <property type="match status" value="1"/>
</dbReference>
<dbReference type="InterPro" id="IPR012337">
    <property type="entry name" value="RNaseH-like_sf"/>
</dbReference>
<evidence type="ECO:0000313" key="7">
    <source>
        <dbReference type="Proteomes" id="UP000219068"/>
    </source>
</evidence>
<dbReference type="GO" id="GO:0003887">
    <property type="term" value="F:DNA-directed DNA polymerase activity"/>
    <property type="evidence" value="ECO:0007669"/>
    <property type="project" value="UniProtKB-EC"/>
</dbReference>
<evidence type="ECO:0000256" key="2">
    <source>
        <dbReference type="ARBA" id="ARBA00025483"/>
    </source>
</evidence>
<dbReference type="InterPro" id="IPR018775">
    <property type="entry name" value="RlaP"/>
</dbReference>
<dbReference type="GO" id="GO:0008408">
    <property type="term" value="F:3'-5' exonuclease activity"/>
    <property type="evidence" value="ECO:0007669"/>
    <property type="project" value="TreeGrafter"/>
</dbReference>
<dbReference type="GO" id="GO:0045004">
    <property type="term" value="P:DNA replication proofreading"/>
    <property type="evidence" value="ECO:0007669"/>
    <property type="project" value="TreeGrafter"/>
</dbReference>